<accession>A0A5A7UK65</accession>
<proteinExistence type="predicted"/>
<comment type="caution">
    <text evidence="1">The sequence shown here is derived from an EMBL/GenBank/DDBJ whole genome shotgun (WGS) entry which is preliminary data.</text>
</comment>
<organism evidence="1 3">
    <name type="scientific">Cucumis melo var. makuwa</name>
    <name type="common">Oriental melon</name>
    <dbReference type="NCBI Taxonomy" id="1194695"/>
    <lineage>
        <taxon>Eukaryota</taxon>
        <taxon>Viridiplantae</taxon>
        <taxon>Streptophyta</taxon>
        <taxon>Embryophyta</taxon>
        <taxon>Tracheophyta</taxon>
        <taxon>Spermatophyta</taxon>
        <taxon>Magnoliopsida</taxon>
        <taxon>eudicotyledons</taxon>
        <taxon>Gunneridae</taxon>
        <taxon>Pentapetalae</taxon>
        <taxon>rosids</taxon>
        <taxon>fabids</taxon>
        <taxon>Cucurbitales</taxon>
        <taxon>Cucurbitaceae</taxon>
        <taxon>Benincaseae</taxon>
        <taxon>Cucumis</taxon>
    </lineage>
</organism>
<dbReference type="Proteomes" id="UP000321947">
    <property type="component" value="Unassembled WGS sequence"/>
</dbReference>
<evidence type="ECO:0000313" key="2">
    <source>
        <dbReference type="EMBL" id="TYK05239.1"/>
    </source>
</evidence>
<dbReference type="EMBL" id="SSTE01007677">
    <property type="protein sequence ID" value="KAA0056262.1"/>
    <property type="molecule type" value="Genomic_DNA"/>
</dbReference>
<evidence type="ECO:0000313" key="1">
    <source>
        <dbReference type="EMBL" id="KAA0056262.1"/>
    </source>
</evidence>
<protein>
    <submittedName>
        <fullName evidence="1">Flocculation protein FLO11-like</fullName>
    </submittedName>
</protein>
<name>A0A5A7UK65_CUCMM</name>
<gene>
    <name evidence="2" type="ORF">E5676_scaffold108G00480</name>
    <name evidence="1" type="ORF">E6C27_scaffold226G00300</name>
</gene>
<evidence type="ECO:0000313" key="4">
    <source>
        <dbReference type="Proteomes" id="UP000321947"/>
    </source>
</evidence>
<dbReference type="EMBL" id="SSTD01013924">
    <property type="protein sequence ID" value="TYK05239.1"/>
    <property type="molecule type" value="Genomic_DNA"/>
</dbReference>
<dbReference type="Proteomes" id="UP000321393">
    <property type="component" value="Unassembled WGS sequence"/>
</dbReference>
<evidence type="ECO:0000313" key="3">
    <source>
        <dbReference type="Proteomes" id="UP000321393"/>
    </source>
</evidence>
<dbReference type="AlphaFoldDB" id="A0A5A7UK65"/>
<reference evidence="3 4" key="1">
    <citation type="submission" date="2019-08" db="EMBL/GenBank/DDBJ databases">
        <title>Draft genome sequences of two oriental melons (Cucumis melo L. var makuwa).</title>
        <authorList>
            <person name="Kwon S.-Y."/>
        </authorList>
    </citation>
    <scope>NUCLEOTIDE SEQUENCE [LARGE SCALE GENOMIC DNA]</scope>
    <source>
        <strain evidence="4">cv. Chang Bougi</strain>
        <strain evidence="3">cv. SW 3</strain>
        <tissue evidence="1">Leaf</tissue>
    </source>
</reference>
<sequence>MSGVKVNVGEFIFNHLLRHVDTFAIHIPICFPRILSVFMLSKHSVILTPLDTIGTTPRVLPLTMRLFQGSHIPDISAEFENAPRGTKTNAINPTIGQPLVLFVPLVNHLLQASMAESRSLTRQISDLSDRRTVLDTVLCDLQRVASGFSTPPPD</sequence>